<evidence type="ECO:0000256" key="1">
    <source>
        <dbReference type="SAM" id="Phobius"/>
    </source>
</evidence>
<dbReference type="GO" id="GO:0005524">
    <property type="term" value="F:ATP binding"/>
    <property type="evidence" value="ECO:0007669"/>
    <property type="project" value="InterPro"/>
</dbReference>
<sequence length="335" mass="39210">MFRRINKIMIIIILLQFVLLVLYYNVPNNKEAYPRHKTCEDENKSDKIASKYKFNCTNINSIRLFKYDIGGGMSKTIDIGTFEGETVVVKRLSPRKKPKERDAQFREVLFMKDILMRDQLDHPSIIKMLGFCVNHLKHDLDIYQGYLPFGDISAVYEFGKEFRIAEAKFKIEDRLNHALDIADLISYLHHSPLGSLKLVDFLPYDHFLMVKGKIKLIDLDYINNVEPTCYFSSGCSYYNITCQPLNSYEIQYTNCKSTNNCTIGVCRGTNLKHNMARFTESFFAHLLKPELYPLDKQKKLIQLLQRLDKHDIYIDDLLDELRGIKQPFLTFKENL</sequence>
<name>A0A8B6G8I4_MYTGA</name>
<organism evidence="3 4">
    <name type="scientific">Mytilus galloprovincialis</name>
    <name type="common">Mediterranean mussel</name>
    <dbReference type="NCBI Taxonomy" id="29158"/>
    <lineage>
        <taxon>Eukaryota</taxon>
        <taxon>Metazoa</taxon>
        <taxon>Spiralia</taxon>
        <taxon>Lophotrochozoa</taxon>
        <taxon>Mollusca</taxon>
        <taxon>Bivalvia</taxon>
        <taxon>Autobranchia</taxon>
        <taxon>Pteriomorphia</taxon>
        <taxon>Mytilida</taxon>
        <taxon>Mytiloidea</taxon>
        <taxon>Mytilidae</taxon>
        <taxon>Mytilinae</taxon>
        <taxon>Mytilus</taxon>
    </lineage>
</organism>
<dbReference type="GO" id="GO:0004715">
    <property type="term" value="F:non-membrane spanning protein tyrosine kinase activity"/>
    <property type="evidence" value="ECO:0007669"/>
    <property type="project" value="InterPro"/>
</dbReference>
<dbReference type="GO" id="GO:0005576">
    <property type="term" value="C:extracellular region"/>
    <property type="evidence" value="ECO:0007669"/>
    <property type="project" value="TreeGrafter"/>
</dbReference>
<keyword evidence="3" id="KW-0418">Kinase</keyword>
<accession>A0A8B6G8I4</accession>
<dbReference type="AlphaFoldDB" id="A0A8B6G8I4"/>
<evidence type="ECO:0000313" key="4">
    <source>
        <dbReference type="Proteomes" id="UP000596742"/>
    </source>
</evidence>
<feature type="domain" description="Protein kinase" evidence="2">
    <location>
        <begin position="63"/>
        <end position="335"/>
    </location>
</feature>
<reference evidence="3" key="1">
    <citation type="submission" date="2018-11" db="EMBL/GenBank/DDBJ databases">
        <authorList>
            <person name="Alioto T."/>
            <person name="Alioto T."/>
        </authorList>
    </citation>
    <scope>NUCLEOTIDE SEQUENCE</scope>
</reference>
<dbReference type="PANTHER" id="PTHR46448:SF1">
    <property type="entry name" value="PROTEIN KINASE DOMAIN-CONTAINING PROTEIN"/>
    <property type="match status" value="1"/>
</dbReference>
<dbReference type="PROSITE" id="PS50011">
    <property type="entry name" value="PROTEIN_KINASE_DOM"/>
    <property type="match status" value="1"/>
</dbReference>
<dbReference type="EMBL" id="UYJE01008027">
    <property type="protein sequence ID" value="VDI60321.1"/>
    <property type="molecule type" value="Genomic_DNA"/>
</dbReference>
<keyword evidence="1" id="KW-0812">Transmembrane</keyword>
<dbReference type="Proteomes" id="UP000596742">
    <property type="component" value="Unassembled WGS sequence"/>
</dbReference>
<dbReference type="GO" id="GO:0001501">
    <property type="term" value="P:skeletal system development"/>
    <property type="evidence" value="ECO:0007669"/>
    <property type="project" value="TreeGrafter"/>
</dbReference>
<keyword evidence="3" id="KW-0808">Transferase</keyword>
<protein>
    <submittedName>
        <fullName evidence="3">Protein kinase domain-containing protein, cytoplasmic</fullName>
    </submittedName>
</protein>
<evidence type="ECO:0000313" key="3">
    <source>
        <dbReference type="EMBL" id="VDI60321.1"/>
    </source>
</evidence>
<keyword evidence="1" id="KW-1133">Transmembrane helix</keyword>
<dbReference type="OrthoDB" id="4062651at2759"/>
<dbReference type="InterPro" id="IPR000719">
    <property type="entry name" value="Prot_kinase_dom"/>
</dbReference>
<dbReference type="Pfam" id="PF07714">
    <property type="entry name" value="PK_Tyr_Ser-Thr"/>
    <property type="match status" value="1"/>
</dbReference>
<feature type="transmembrane region" description="Helical" evidence="1">
    <location>
        <begin position="7"/>
        <end position="26"/>
    </location>
</feature>
<dbReference type="InterPro" id="IPR001245">
    <property type="entry name" value="Ser-Thr/Tyr_kinase_cat_dom"/>
</dbReference>
<gene>
    <name evidence="3" type="ORF">MGAL_10B071780</name>
</gene>
<dbReference type="Gene3D" id="1.10.510.10">
    <property type="entry name" value="Transferase(Phosphotransferase) domain 1"/>
    <property type="match status" value="1"/>
</dbReference>
<dbReference type="PANTHER" id="PTHR46448">
    <property type="entry name" value="PROTEIN KINASE DOMAIN-CONTAINING PROTEIN"/>
    <property type="match status" value="1"/>
</dbReference>
<keyword evidence="4" id="KW-1185">Reference proteome</keyword>
<dbReference type="InterPro" id="IPR042983">
    <property type="entry name" value="PKDCC"/>
</dbReference>
<comment type="caution">
    <text evidence="3">The sequence shown here is derived from an EMBL/GenBank/DDBJ whole genome shotgun (WGS) entry which is preliminary data.</text>
</comment>
<dbReference type="SUPFAM" id="SSF56112">
    <property type="entry name" value="Protein kinase-like (PK-like)"/>
    <property type="match status" value="1"/>
</dbReference>
<keyword evidence="1" id="KW-0472">Membrane</keyword>
<dbReference type="InterPro" id="IPR011009">
    <property type="entry name" value="Kinase-like_dom_sf"/>
</dbReference>
<proteinExistence type="predicted"/>
<evidence type="ECO:0000259" key="2">
    <source>
        <dbReference type="PROSITE" id="PS50011"/>
    </source>
</evidence>